<dbReference type="Pfam" id="PF05014">
    <property type="entry name" value="Nuc_deoxyrib_tr"/>
    <property type="match status" value="1"/>
</dbReference>
<reference evidence="1" key="1">
    <citation type="journal article" date="2021" name="Proc. Natl. Acad. Sci. U.S.A.">
        <title>A Catalog of Tens of Thousands of Viruses from Human Metagenomes Reveals Hidden Associations with Chronic Diseases.</title>
        <authorList>
            <person name="Tisza M.J."/>
            <person name="Buck C.B."/>
        </authorList>
    </citation>
    <scope>NUCLEOTIDE SEQUENCE</scope>
    <source>
        <strain evidence="1">CteLh2</strain>
    </source>
</reference>
<dbReference type="Gene3D" id="3.40.50.450">
    <property type="match status" value="1"/>
</dbReference>
<sequence length="167" mass="19123">MKQNKLYLGGSLFSESEVNQRVKEGNMLEHLTNYDVYNPILAPCNDKSKLPTAEDIFWGDTKEILESDVIIMDMSNQTDLGCATETGIVWVCNYLHTLAEQGYTLEQILNKIPKKKFIGHLSDIRKSTSHMYQGNRIPFSYNQYTMGCVLEMGQVKDNFQEVLDELI</sequence>
<proteinExistence type="predicted"/>
<name>A0A8S5U612_9CAUD</name>
<organism evidence="1">
    <name type="scientific">Siphoviridae sp. cteLh2</name>
    <dbReference type="NCBI Taxonomy" id="2825590"/>
    <lineage>
        <taxon>Viruses</taxon>
        <taxon>Duplodnaviria</taxon>
        <taxon>Heunggongvirae</taxon>
        <taxon>Uroviricota</taxon>
        <taxon>Caudoviricetes</taxon>
    </lineage>
</organism>
<dbReference type="InterPro" id="IPR007710">
    <property type="entry name" value="Nucleoside_deoxyribTrfase"/>
</dbReference>
<protein>
    <submittedName>
        <fullName evidence="1">Deoxyribosyltransferase</fullName>
    </submittedName>
</protein>
<dbReference type="EMBL" id="BK016017">
    <property type="protein sequence ID" value="DAF89853.1"/>
    <property type="molecule type" value="Genomic_DNA"/>
</dbReference>
<evidence type="ECO:0000313" key="1">
    <source>
        <dbReference type="EMBL" id="DAF89853.1"/>
    </source>
</evidence>
<accession>A0A8S5U612</accession>
<dbReference type="SUPFAM" id="SSF52309">
    <property type="entry name" value="N-(deoxy)ribosyltransferase-like"/>
    <property type="match status" value="1"/>
</dbReference>